<dbReference type="FunFam" id="3.40.50.1360:FF:000001">
    <property type="entry name" value="Ribose-5-phosphate isomerase A"/>
    <property type="match status" value="1"/>
</dbReference>
<dbReference type="SUPFAM" id="SSF100950">
    <property type="entry name" value="NagB/RpiA/CoA transferase-like"/>
    <property type="match status" value="1"/>
</dbReference>
<reference evidence="4 5" key="1">
    <citation type="submission" date="2012-11" db="EMBL/GenBank/DDBJ databases">
        <title>Whole genome sequence of Acidisphaera rubrifaciens HS-AP3.</title>
        <authorList>
            <person name="Azuma Y."/>
            <person name="Higashiura N."/>
            <person name="Hirakawa H."/>
            <person name="Matsushita K."/>
        </authorList>
    </citation>
    <scope>NUCLEOTIDE SEQUENCE [LARGE SCALE GENOMIC DNA]</scope>
    <source>
        <strain evidence="4 5">HS-AP3</strain>
    </source>
</reference>
<protein>
    <recommendedName>
        <fullName evidence="3">Ribose-5-phosphate isomerase A</fullName>
        <ecNumber evidence="3">5.3.1.6</ecNumber>
    </recommendedName>
    <alternativeName>
        <fullName evidence="3">Phosphoriboisomerase A</fullName>
        <shortName evidence="3">PRI</shortName>
    </alternativeName>
</protein>
<comment type="pathway">
    <text evidence="3">Carbohydrate degradation; pentose phosphate pathway; D-ribose 5-phosphate from D-ribulose 5-phosphate (non-oxidative stage): step 1/1.</text>
</comment>
<feature type="binding site" evidence="3">
    <location>
        <position position="126"/>
    </location>
    <ligand>
        <name>substrate</name>
    </ligand>
</feature>
<evidence type="ECO:0000313" key="5">
    <source>
        <dbReference type="Proteomes" id="UP000032680"/>
    </source>
</evidence>
<dbReference type="Pfam" id="PF06026">
    <property type="entry name" value="Rib_5-P_isom_A"/>
    <property type="match status" value="1"/>
</dbReference>
<feature type="active site" description="Proton acceptor" evidence="3">
    <location>
        <position position="108"/>
    </location>
</feature>
<gene>
    <name evidence="3" type="primary">rpiA</name>
    <name evidence="4" type="ORF">Asru_0090_02</name>
</gene>
<evidence type="ECO:0000256" key="1">
    <source>
        <dbReference type="ARBA" id="ARBA00001713"/>
    </source>
</evidence>
<dbReference type="NCBIfam" id="TIGR00021">
    <property type="entry name" value="rpiA"/>
    <property type="match status" value="1"/>
</dbReference>
<dbReference type="InterPro" id="IPR020672">
    <property type="entry name" value="Ribose5P_isomerase_typA_subgr"/>
</dbReference>
<comment type="similarity">
    <text evidence="3">Belongs to the ribose 5-phosphate isomerase family.</text>
</comment>
<dbReference type="AlphaFoldDB" id="A0A0D6P415"/>
<dbReference type="PANTHER" id="PTHR43748">
    <property type="entry name" value="RIBOSE-5-PHOSPHATE ISOMERASE 3, CHLOROPLASTIC-RELATED"/>
    <property type="match status" value="1"/>
</dbReference>
<comment type="function">
    <text evidence="3">Catalyzes the reversible conversion of ribose-5-phosphate to ribulose 5-phosphate.</text>
</comment>
<dbReference type="InterPro" id="IPR004788">
    <property type="entry name" value="Ribose5P_isomerase_type_A"/>
</dbReference>
<dbReference type="InterPro" id="IPR037171">
    <property type="entry name" value="NagB/RpiA_transferase-like"/>
</dbReference>
<dbReference type="HAMAP" id="MF_00170">
    <property type="entry name" value="Rib_5P_isom_A"/>
    <property type="match status" value="1"/>
</dbReference>
<dbReference type="EC" id="5.3.1.6" evidence="3"/>
<accession>A0A0D6P415</accession>
<feature type="binding site" evidence="3">
    <location>
        <begin position="99"/>
        <end position="102"/>
    </location>
    <ligand>
        <name>substrate</name>
    </ligand>
</feature>
<evidence type="ECO:0000313" key="4">
    <source>
        <dbReference type="EMBL" id="GAN76402.1"/>
    </source>
</evidence>
<dbReference type="RefSeq" id="WP_048860206.1">
    <property type="nucleotide sequence ID" value="NZ_BANB01000090.1"/>
</dbReference>
<dbReference type="PANTHER" id="PTHR43748:SF3">
    <property type="entry name" value="RIBOSE-5-PHOSPHATE ISOMERASE 3, CHLOROPLASTIC-RELATED"/>
    <property type="match status" value="1"/>
</dbReference>
<evidence type="ECO:0000256" key="2">
    <source>
        <dbReference type="ARBA" id="ARBA00023235"/>
    </source>
</evidence>
<name>A0A0D6P415_9PROT</name>
<dbReference type="GO" id="GO:0004751">
    <property type="term" value="F:ribose-5-phosphate isomerase activity"/>
    <property type="evidence" value="ECO:0007669"/>
    <property type="project" value="UniProtKB-UniRule"/>
</dbReference>
<keyword evidence="5" id="KW-1185">Reference proteome</keyword>
<feature type="binding site" evidence="3">
    <location>
        <begin position="85"/>
        <end position="88"/>
    </location>
    <ligand>
        <name>substrate</name>
    </ligand>
</feature>
<comment type="catalytic activity">
    <reaction evidence="1 3">
        <text>aldehydo-D-ribose 5-phosphate = D-ribulose 5-phosphate</text>
        <dbReference type="Rhea" id="RHEA:14657"/>
        <dbReference type="ChEBI" id="CHEBI:58121"/>
        <dbReference type="ChEBI" id="CHEBI:58273"/>
        <dbReference type="EC" id="5.3.1.6"/>
    </reaction>
</comment>
<dbReference type="NCBIfam" id="NF001924">
    <property type="entry name" value="PRK00702.1"/>
    <property type="match status" value="1"/>
</dbReference>
<dbReference type="SUPFAM" id="SSF75445">
    <property type="entry name" value="D-ribose-5-phosphate isomerase (RpiA), lid domain"/>
    <property type="match status" value="1"/>
</dbReference>
<dbReference type="InterPro" id="IPR050262">
    <property type="entry name" value="Ribose-5P_isomerase"/>
</dbReference>
<organism evidence="4 5">
    <name type="scientific">Acidisphaera rubrifaciens HS-AP3</name>
    <dbReference type="NCBI Taxonomy" id="1231350"/>
    <lineage>
        <taxon>Bacteria</taxon>
        <taxon>Pseudomonadati</taxon>
        <taxon>Pseudomonadota</taxon>
        <taxon>Alphaproteobacteria</taxon>
        <taxon>Acetobacterales</taxon>
        <taxon>Acetobacteraceae</taxon>
        <taxon>Acidisphaera</taxon>
    </lineage>
</organism>
<keyword evidence="2 3" id="KW-0413">Isomerase</keyword>
<dbReference type="UniPathway" id="UPA00115">
    <property type="reaction ID" value="UER00412"/>
</dbReference>
<dbReference type="GO" id="GO:0009052">
    <property type="term" value="P:pentose-phosphate shunt, non-oxidative branch"/>
    <property type="evidence" value="ECO:0007669"/>
    <property type="project" value="UniProtKB-UniRule"/>
</dbReference>
<dbReference type="Proteomes" id="UP000032680">
    <property type="component" value="Unassembled WGS sequence"/>
</dbReference>
<dbReference type="Gene3D" id="3.40.50.1360">
    <property type="match status" value="1"/>
</dbReference>
<feature type="binding site" evidence="3">
    <location>
        <begin position="29"/>
        <end position="32"/>
    </location>
    <ligand>
        <name>substrate</name>
    </ligand>
</feature>
<dbReference type="EMBL" id="BANB01000090">
    <property type="protein sequence ID" value="GAN76402.1"/>
    <property type="molecule type" value="Genomic_DNA"/>
</dbReference>
<comment type="subunit">
    <text evidence="3">Homodimer.</text>
</comment>
<evidence type="ECO:0000256" key="3">
    <source>
        <dbReference type="HAMAP-Rule" id="MF_00170"/>
    </source>
</evidence>
<proteinExistence type="inferred from homology"/>
<sequence>MDDAARGKQAAARAAVALIDSGMRLGLGTGSTMAFVLDLIAERRARETLDVVGVPTSERTRDHAARLGIPLTDLDHVDALDLAIDGADEVATGTLDLIKGLGGALLREKIVQQAARRFVVVADEGKVVTRLGSHAPLPVEVVPFAHAATARAIAALGIVPRLRMDAAAPYRTDNGNVIYDCHGIDAAGAPAALQSRLLAIAGVVETGLFLGVTERAIIGRADGGSTEMLPG</sequence>
<dbReference type="OrthoDB" id="5870696at2"/>
<dbReference type="CDD" id="cd01398">
    <property type="entry name" value="RPI_A"/>
    <property type="match status" value="1"/>
</dbReference>
<dbReference type="Gene3D" id="3.30.70.260">
    <property type="match status" value="1"/>
</dbReference>
<comment type="caution">
    <text evidence="4">The sequence shown here is derived from an EMBL/GenBank/DDBJ whole genome shotgun (WGS) entry which is preliminary data.</text>
</comment>